<keyword evidence="3" id="KW-1185">Reference proteome</keyword>
<accession>A0A8J2FVH4</accession>
<feature type="transmembrane region" description="Helical" evidence="1">
    <location>
        <begin position="348"/>
        <end position="365"/>
    </location>
</feature>
<protein>
    <submittedName>
        <fullName evidence="2">Cation/multidrug efflux pump</fullName>
    </submittedName>
</protein>
<feature type="transmembrane region" description="Helical" evidence="1">
    <location>
        <begin position="12"/>
        <end position="32"/>
    </location>
</feature>
<dbReference type="Gene3D" id="3.30.70.1430">
    <property type="entry name" value="Multidrug efflux transporter AcrB pore domain"/>
    <property type="match status" value="2"/>
</dbReference>
<reference evidence="2" key="1">
    <citation type="submission" date="2021-02" db="EMBL/GenBank/DDBJ databases">
        <authorList>
            <person name="Cremers G."/>
            <person name="Picone N."/>
        </authorList>
    </citation>
    <scope>NUCLEOTIDE SEQUENCE</scope>
    <source>
        <strain evidence="2">PQ17</strain>
    </source>
</reference>
<dbReference type="AlphaFoldDB" id="A0A8J2FVH4"/>
<feature type="transmembrane region" description="Helical" evidence="1">
    <location>
        <begin position="443"/>
        <end position="465"/>
    </location>
</feature>
<dbReference type="PANTHER" id="PTHR32063:SF0">
    <property type="entry name" value="SWARMING MOTILITY PROTEIN SWRC"/>
    <property type="match status" value="1"/>
</dbReference>
<feature type="transmembrane region" description="Helical" evidence="1">
    <location>
        <begin position="398"/>
        <end position="423"/>
    </location>
</feature>
<comment type="caution">
    <text evidence="2">The sequence shown here is derived from an EMBL/GenBank/DDBJ whole genome shotgun (WGS) entry which is preliminary data.</text>
</comment>
<dbReference type="GO" id="GO:0042910">
    <property type="term" value="F:xenobiotic transmembrane transporter activity"/>
    <property type="evidence" value="ECO:0007669"/>
    <property type="project" value="TreeGrafter"/>
</dbReference>
<keyword evidence="1" id="KW-0812">Transmembrane</keyword>
<dbReference type="InterPro" id="IPR001036">
    <property type="entry name" value="Acrflvin-R"/>
</dbReference>
<organism evidence="2 3">
    <name type="scientific">Candidatus Methylacidithermus pantelleriae</name>
    <dbReference type="NCBI Taxonomy" id="2744239"/>
    <lineage>
        <taxon>Bacteria</taxon>
        <taxon>Pseudomonadati</taxon>
        <taxon>Verrucomicrobiota</taxon>
        <taxon>Methylacidiphilae</taxon>
        <taxon>Methylacidiphilales</taxon>
        <taxon>Methylacidiphilaceae</taxon>
        <taxon>Candidatus Methylacidithermus</taxon>
    </lineage>
</organism>
<dbReference type="PANTHER" id="PTHR32063">
    <property type="match status" value="1"/>
</dbReference>
<feature type="transmembrane region" description="Helical" evidence="1">
    <location>
        <begin position="863"/>
        <end position="881"/>
    </location>
</feature>
<dbReference type="SUPFAM" id="SSF82714">
    <property type="entry name" value="Multidrug efflux transporter AcrB TolC docking domain, DN and DC subdomains"/>
    <property type="match status" value="2"/>
</dbReference>
<sequence>MRLSEISIRRPVFAWMLMTSLMFFGGIAYLRLGVSQLPDVTFPVLTVVVTWPGADPTVLEHEVVDPLEEVLISVHGIKNVESTLRQGVARIKLEFYMDRDMDAALQEAYAKIQSVKLPTDADRPRIYKINQDENPILWLSLAWDRPYKDLIRYVDLNVRDKFLLIPGVGDIQLGGWADRNLRVWVDREKLNRWQLSILDIQNTLASQHVQVPSGYLEGSENEYSVRFMGEARSPQELAQIPITVRGDISTLPVTGVGGGVVWSAPLHIGDVAQVEDGLMDMRRLSRRDGKQALSLGIQKLRGYNEIEVAHRVRQVVQELNKTLPPGMDIKISYDASRFTELAVRETEFTVVLSGIITAVVCLLFLASINSTLNVIFAIPTSILGTFLVIYFMGFTLNYFTLLALSLAMGIVVDDAIMVLENIVRHFHMGKNSTQAALDGTGQIRFAAMATTLSIVAVFAPVLFVGGVIGRFLFQFGITICSAILLSLLEALTFTPMRCAQFLRHAPDGAFAKRVHGLFDRFAQAYARLLQPCLKHPWLIITSSGILFLFSLTLFPKLHTELAPTQDVGMILLRVHTPVGSSLQYTAQKIKALEDFLRAQPYVDKVLTAVGGYYGGETNEANMFITLVPREKRTVTQTEAMERIRTEVKKDKELRVLAIDLSQAALSTKHGANLELSLQGSDYEVLRHKSQEIMRRMEQTGLFVDMDTDFRYGVSEVHLIPDREKANLSNVSMLSIAQTVGSAIGGMRQGQYTHEQDIRRYDVRLRLVPSQWSHPEDVVRLNVWSAYAGEPIPLQKLAHIELARGLVTVTRENRRRAITLYANVKPGVSQGKAMDRALHICQEVLPAGYQVRPTGISQTTQESFAAFPMTLGLGFVVAYMVLAAQFNSFLHPVTIFVALPFSLTGSLLALYLTGHSLNLYSGIGMILLMGIAKKNSILLVDFFNTSRAQGFSLEQAILQGARVRLRPILMTSLATVAGAIPPALGLGPGAEVRVPLAVVVIGGVSVATFFTLFVVPCVYRVLVRWERRPPGISPIEETPEALEHEDFAASSEGWD</sequence>
<dbReference type="PRINTS" id="PR00702">
    <property type="entry name" value="ACRIFLAVINRP"/>
</dbReference>
<feature type="transmembrane region" description="Helical" evidence="1">
    <location>
        <begin position="964"/>
        <end position="983"/>
    </location>
</feature>
<proteinExistence type="predicted"/>
<dbReference type="Gene3D" id="1.20.1640.10">
    <property type="entry name" value="Multidrug efflux transporter AcrB transmembrane domain"/>
    <property type="match status" value="2"/>
</dbReference>
<evidence type="ECO:0000313" key="3">
    <source>
        <dbReference type="Proteomes" id="UP000663859"/>
    </source>
</evidence>
<keyword evidence="1" id="KW-1133">Transmembrane helix</keyword>
<dbReference type="SUPFAM" id="SSF82693">
    <property type="entry name" value="Multidrug efflux transporter AcrB pore domain, PN1, PN2, PC1 and PC2 subdomains"/>
    <property type="match status" value="3"/>
</dbReference>
<feature type="transmembrane region" description="Helical" evidence="1">
    <location>
        <begin position="918"/>
        <end position="943"/>
    </location>
</feature>
<feature type="transmembrane region" description="Helical" evidence="1">
    <location>
        <begin position="995"/>
        <end position="1018"/>
    </location>
</feature>
<dbReference type="Gene3D" id="3.30.70.1320">
    <property type="entry name" value="Multidrug efflux transporter AcrB pore domain like"/>
    <property type="match status" value="1"/>
</dbReference>
<dbReference type="EMBL" id="CAJNOB010000006">
    <property type="protein sequence ID" value="CAF0693450.1"/>
    <property type="molecule type" value="Genomic_DNA"/>
</dbReference>
<feature type="transmembrane region" description="Helical" evidence="1">
    <location>
        <begin position="888"/>
        <end position="912"/>
    </location>
</feature>
<dbReference type="GO" id="GO:0005886">
    <property type="term" value="C:plasma membrane"/>
    <property type="evidence" value="ECO:0007669"/>
    <property type="project" value="TreeGrafter"/>
</dbReference>
<dbReference type="Gene3D" id="3.30.2090.10">
    <property type="entry name" value="Multidrug efflux transporter AcrB TolC docking domain, DN and DC subdomains"/>
    <property type="match status" value="2"/>
</dbReference>
<keyword evidence="1" id="KW-0472">Membrane</keyword>
<dbReference type="SUPFAM" id="SSF82866">
    <property type="entry name" value="Multidrug efflux transporter AcrB transmembrane domain"/>
    <property type="match status" value="2"/>
</dbReference>
<dbReference type="Pfam" id="PF00873">
    <property type="entry name" value="ACR_tran"/>
    <property type="match status" value="1"/>
</dbReference>
<feature type="transmembrane region" description="Helical" evidence="1">
    <location>
        <begin position="537"/>
        <end position="554"/>
    </location>
</feature>
<dbReference type="Gene3D" id="3.30.70.1440">
    <property type="entry name" value="Multidrug efflux transporter AcrB pore domain"/>
    <property type="match status" value="1"/>
</dbReference>
<name>A0A8J2FVH4_9BACT</name>
<gene>
    <name evidence="2" type="primary">acrB</name>
    <name evidence="2" type="ORF">MPNT_140006</name>
</gene>
<feature type="transmembrane region" description="Helical" evidence="1">
    <location>
        <begin position="372"/>
        <end position="392"/>
    </location>
</feature>
<feature type="transmembrane region" description="Helical" evidence="1">
    <location>
        <begin position="471"/>
        <end position="493"/>
    </location>
</feature>
<evidence type="ECO:0000313" key="2">
    <source>
        <dbReference type="EMBL" id="CAF0693450.1"/>
    </source>
</evidence>
<dbReference type="RefSeq" id="WP_174582887.1">
    <property type="nucleotide sequence ID" value="NZ_CAJNOB010000006.1"/>
</dbReference>
<dbReference type="Proteomes" id="UP000663859">
    <property type="component" value="Unassembled WGS sequence"/>
</dbReference>
<dbReference type="InterPro" id="IPR027463">
    <property type="entry name" value="AcrB_DN_DC_subdom"/>
</dbReference>
<evidence type="ECO:0000256" key="1">
    <source>
        <dbReference type="SAM" id="Phobius"/>
    </source>
</evidence>